<name>Q2H2E9_CHAGB</name>
<dbReference type="GeneID" id="4392785"/>
<proteinExistence type="predicted"/>
<protein>
    <submittedName>
        <fullName evidence="3">Uncharacterized protein</fullName>
    </submittedName>
</protein>
<reference evidence="4" key="1">
    <citation type="journal article" date="2015" name="Genome Announc.">
        <title>Draft genome sequence of the cellulolytic fungus Chaetomium globosum.</title>
        <authorList>
            <person name="Cuomo C.A."/>
            <person name="Untereiner W.A."/>
            <person name="Ma L.-J."/>
            <person name="Grabherr M."/>
            <person name="Birren B.W."/>
        </authorList>
    </citation>
    <scope>NUCLEOTIDE SEQUENCE [LARGE SCALE GENOMIC DNA]</scope>
    <source>
        <strain evidence="4">ATCC 6205 / CBS 148.51 / DSM 1962 / NBRC 6347 / NRRL 1970</strain>
    </source>
</reference>
<feature type="region of interest" description="Disordered" evidence="1">
    <location>
        <begin position="1"/>
        <end position="100"/>
    </location>
</feature>
<keyword evidence="2" id="KW-0812">Transmembrane</keyword>
<feature type="region of interest" description="Disordered" evidence="1">
    <location>
        <begin position="414"/>
        <end position="436"/>
    </location>
</feature>
<evidence type="ECO:0000313" key="3">
    <source>
        <dbReference type="EMBL" id="EAQ87428.1"/>
    </source>
</evidence>
<sequence>MAESLSPPRCGGGGGEGSVDGAKGGKVKGIPRAVKISDSRDSTTTAGDIRMRRARRGDCGASCKHREPPLSIMRAGFPTPRRALGLPSRQGATRESGSECRCKIQHHKYLEQPPPPERSPAVQSFIPIQSSSEGFGDSELTNPSLVPGVNVTDTRTDPNVHYVRIDYDFSWPGGGSLDSTPGAAKNPNGTFCVAAPISWGTAKNITDKYTDANTHSTDCTPVLGSAYVDAILTASAENDDGTGLGCFHRSWSKYPECANTFGIAEYAPYDKQGLELETNSLMPRYLRSGGVYHSFTESGLLPDTNSPGLYESAVNMLQVILLRPPAAGPGEGFSPALHCMRVNTKEGVNVGSGSEDGNSGASRGVAAGGLWAVMGSLAVALLVGTLRAVVQFRRPMPKDVGVLTFGQARSIDKRGKEIPRTHHYRRSGFDSPDIDDNQHLQAGVTL</sequence>
<feature type="compositionally biased region" description="Polar residues" evidence="1">
    <location>
        <begin position="130"/>
        <end position="144"/>
    </location>
</feature>
<dbReference type="HOGENOM" id="CLU_613936_0_0_1"/>
<feature type="region of interest" description="Disordered" evidence="1">
    <location>
        <begin position="130"/>
        <end position="152"/>
    </location>
</feature>
<organism evidence="3 4">
    <name type="scientific">Chaetomium globosum (strain ATCC 6205 / CBS 148.51 / DSM 1962 / NBRC 6347 / NRRL 1970)</name>
    <name type="common">Soil fungus</name>
    <dbReference type="NCBI Taxonomy" id="306901"/>
    <lineage>
        <taxon>Eukaryota</taxon>
        <taxon>Fungi</taxon>
        <taxon>Dikarya</taxon>
        <taxon>Ascomycota</taxon>
        <taxon>Pezizomycotina</taxon>
        <taxon>Sordariomycetes</taxon>
        <taxon>Sordariomycetidae</taxon>
        <taxon>Sordariales</taxon>
        <taxon>Chaetomiaceae</taxon>
        <taxon>Chaetomium</taxon>
    </lineage>
</organism>
<keyword evidence="2" id="KW-0472">Membrane</keyword>
<dbReference type="AlphaFoldDB" id="Q2H2E9"/>
<dbReference type="EMBL" id="CH408032">
    <property type="protein sequence ID" value="EAQ87428.1"/>
    <property type="molecule type" value="Genomic_DNA"/>
</dbReference>
<keyword evidence="4" id="KW-1185">Reference proteome</keyword>
<evidence type="ECO:0000256" key="1">
    <source>
        <dbReference type="SAM" id="MobiDB-lite"/>
    </source>
</evidence>
<dbReference type="RefSeq" id="XP_001223261.1">
    <property type="nucleotide sequence ID" value="XM_001223260.1"/>
</dbReference>
<dbReference type="InParanoid" id="Q2H2E9"/>
<dbReference type="OrthoDB" id="4584926at2759"/>
<evidence type="ECO:0000313" key="4">
    <source>
        <dbReference type="Proteomes" id="UP000001056"/>
    </source>
</evidence>
<feature type="transmembrane region" description="Helical" evidence="2">
    <location>
        <begin position="369"/>
        <end position="390"/>
    </location>
</feature>
<keyword evidence="2" id="KW-1133">Transmembrane helix</keyword>
<dbReference type="Proteomes" id="UP000001056">
    <property type="component" value="Unassembled WGS sequence"/>
</dbReference>
<gene>
    <name evidence="3" type="ORF">CHGG_04047</name>
</gene>
<dbReference type="VEuPathDB" id="FungiDB:CHGG_04047"/>
<evidence type="ECO:0000256" key="2">
    <source>
        <dbReference type="SAM" id="Phobius"/>
    </source>
</evidence>
<dbReference type="eggNOG" id="ENOG502T649">
    <property type="taxonomic scope" value="Eukaryota"/>
</dbReference>
<accession>Q2H2E9</accession>
<feature type="compositionally biased region" description="Gly residues" evidence="1">
    <location>
        <begin position="10"/>
        <end position="24"/>
    </location>
</feature>